<organism evidence="2 3">
    <name type="scientific">Stephania yunnanensis</name>
    <dbReference type="NCBI Taxonomy" id="152371"/>
    <lineage>
        <taxon>Eukaryota</taxon>
        <taxon>Viridiplantae</taxon>
        <taxon>Streptophyta</taxon>
        <taxon>Embryophyta</taxon>
        <taxon>Tracheophyta</taxon>
        <taxon>Spermatophyta</taxon>
        <taxon>Magnoliopsida</taxon>
        <taxon>Ranunculales</taxon>
        <taxon>Menispermaceae</taxon>
        <taxon>Menispermoideae</taxon>
        <taxon>Cissampelideae</taxon>
        <taxon>Stephania</taxon>
    </lineage>
</organism>
<name>A0AAP0FA12_9MAGN</name>
<evidence type="ECO:0000256" key="1">
    <source>
        <dbReference type="SAM" id="MobiDB-lite"/>
    </source>
</evidence>
<comment type="caution">
    <text evidence="2">The sequence shown here is derived from an EMBL/GenBank/DDBJ whole genome shotgun (WGS) entry which is preliminary data.</text>
</comment>
<sequence>MHRHQDGVVRVNVRHCNSVKALNQAITQVTTSSGIMPDALCRDLVWFKLVWETLRETTLFSIVDDNLAATIASEGNGSPAAAVAKTKGCPIKQYEMGGTRPPPNPIPLQKKETSRAEGSPKAGKAMGTVPRVGRGIELSPHVSNGRSNIAFC</sequence>
<evidence type="ECO:0000313" key="2">
    <source>
        <dbReference type="EMBL" id="KAK9107546.1"/>
    </source>
</evidence>
<gene>
    <name evidence="2" type="ORF">Syun_023557</name>
</gene>
<dbReference type="EMBL" id="JBBNAF010000010">
    <property type="protein sequence ID" value="KAK9107546.1"/>
    <property type="molecule type" value="Genomic_DNA"/>
</dbReference>
<dbReference type="AlphaFoldDB" id="A0AAP0FA12"/>
<feature type="region of interest" description="Disordered" evidence="1">
    <location>
        <begin position="92"/>
        <end position="128"/>
    </location>
</feature>
<keyword evidence="3" id="KW-1185">Reference proteome</keyword>
<accession>A0AAP0FA12</accession>
<protein>
    <submittedName>
        <fullName evidence="2">Uncharacterized protein</fullName>
    </submittedName>
</protein>
<proteinExistence type="predicted"/>
<reference evidence="2 3" key="1">
    <citation type="submission" date="2024-01" db="EMBL/GenBank/DDBJ databases">
        <title>Genome assemblies of Stephania.</title>
        <authorList>
            <person name="Yang L."/>
        </authorList>
    </citation>
    <scope>NUCLEOTIDE SEQUENCE [LARGE SCALE GENOMIC DNA]</scope>
    <source>
        <strain evidence="2">YNDBR</strain>
        <tissue evidence="2">Leaf</tissue>
    </source>
</reference>
<dbReference type="Proteomes" id="UP001420932">
    <property type="component" value="Unassembled WGS sequence"/>
</dbReference>
<evidence type="ECO:0000313" key="3">
    <source>
        <dbReference type="Proteomes" id="UP001420932"/>
    </source>
</evidence>